<feature type="region of interest" description="Disordered" evidence="1">
    <location>
        <begin position="73"/>
        <end position="103"/>
    </location>
</feature>
<gene>
    <name evidence="2" type="ORF">M430DRAFT_152660</name>
</gene>
<dbReference type="AlphaFoldDB" id="A0A2T3BD50"/>
<evidence type="ECO:0000313" key="3">
    <source>
        <dbReference type="Proteomes" id="UP000241818"/>
    </source>
</evidence>
<dbReference type="Proteomes" id="UP000241818">
    <property type="component" value="Unassembled WGS sequence"/>
</dbReference>
<feature type="compositionally biased region" description="Polar residues" evidence="1">
    <location>
        <begin position="24"/>
        <end position="57"/>
    </location>
</feature>
<proteinExistence type="predicted"/>
<evidence type="ECO:0000256" key="1">
    <source>
        <dbReference type="SAM" id="MobiDB-lite"/>
    </source>
</evidence>
<keyword evidence="3" id="KW-1185">Reference proteome</keyword>
<dbReference type="EMBL" id="KZ679006">
    <property type="protein sequence ID" value="PSS27316.1"/>
    <property type="molecule type" value="Genomic_DNA"/>
</dbReference>
<accession>A0A2T3BD50</accession>
<feature type="region of interest" description="Disordered" evidence="1">
    <location>
        <begin position="1"/>
        <end position="57"/>
    </location>
</feature>
<sequence>MESPHSRKTPFQARQPVAHRSYLPSHSSKQPYSMPADQNLSNPRRQLPSSMTFPSPASLRNTSILTVYIPTHARPQIRKSTHSKASHLSHSTFTNLKTRSAVS</sequence>
<name>A0A2T3BD50_AMORE</name>
<reference evidence="2 3" key="1">
    <citation type="journal article" date="2018" name="New Phytol.">
        <title>Comparative genomics and transcriptomics depict ericoid mycorrhizal fungi as versatile saprotrophs and plant mutualists.</title>
        <authorList>
            <person name="Martino E."/>
            <person name="Morin E."/>
            <person name="Grelet G.A."/>
            <person name="Kuo A."/>
            <person name="Kohler A."/>
            <person name="Daghino S."/>
            <person name="Barry K.W."/>
            <person name="Cichocki N."/>
            <person name="Clum A."/>
            <person name="Dockter R.B."/>
            <person name="Hainaut M."/>
            <person name="Kuo R.C."/>
            <person name="LaButti K."/>
            <person name="Lindahl B.D."/>
            <person name="Lindquist E.A."/>
            <person name="Lipzen A."/>
            <person name="Khouja H.R."/>
            <person name="Magnuson J."/>
            <person name="Murat C."/>
            <person name="Ohm R.A."/>
            <person name="Singer S.W."/>
            <person name="Spatafora J.W."/>
            <person name="Wang M."/>
            <person name="Veneault-Fourrey C."/>
            <person name="Henrissat B."/>
            <person name="Grigoriev I.V."/>
            <person name="Martin F.M."/>
            <person name="Perotto S."/>
        </authorList>
    </citation>
    <scope>NUCLEOTIDE SEQUENCE [LARGE SCALE GENOMIC DNA]</scope>
    <source>
        <strain evidence="2 3">ATCC 22711</strain>
    </source>
</reference>
<dbReference type="InParanoid" id="A0A2T3BD50"/>
<organism evidence="2 3">
    <name type="scientific">Amorphotheca resinae ATCC 22711</name>
    <dbReference type="NCBI Taxonomy" id="857342"/>
    <lineage>
        <taxon>Eukaryota</taxon>
        <taxon>Fungi</taxon>
        <taxon>Dikarya</taxon>
        <taxon>Ascomycota</taxon>
        <taxon>Pezizomycotina</taxon>
        <taxon>Leotiomycetes</taxon>
        <taxon>Helotiales</taxon>
        <taxon>Amorphothecaceae</taxon>
        <taxon>Amorphotheca</taxon>
    </lineage>
</organism>
<dbReference type="RefSeq" id="XP_024724841.1">
    <property type="nucleotide sequence ID" value="XM_024863212.1"/>
</dbReference>
<evidence type="ECO:0000313" key="2">
    <source>
        <dbReference type="EMBL" id="PSS27316.1"/>
    </source>
</evidence>
<protein>
    <submittedName>
        <fullName evidence="2">Uncharacterized protein</fullName>
    </submittedName>
</protein>
<feature type="compositionally biased region" description="Polar residues" evidence="1">
    <location>
        <begin position="88"/>
        <end position="103"/>
    </location>
</feature>
<dbReference type="GeneID" id="36571293"/>
<feature type="compositionally biased region" description="Basic residues" evidence="1">
    <location>
        <begin position="75"/>
        <end position="87"/>
    </location>
</feature>